<evidence type="ECO:0000313" key="5">
    <source>
        <dbReference type="EMBL" id="SMO55932.1"/>
    </source>
</evidence>
<dbReference type="PANTHER" id="PTHR12599:SF0">
    <property type="entry name" value="PTERIN-4-ALPHA-CARBINOLAMINE DEHYDRATASE"/>
    <property type="match status" value="1"/>
</dbReference>
<organism evidence="5 6">
    <name type="scientific">Ruegeria faecimaris</name>
    <dbReference type="NCBI Taxonomy" id="686389"/>
    <lineage>
        <taxon>Bacteria</taxon>
        <taxon>Pseudomonadati</taxon>
        <taxon>Pseudomonadota</taxon>
        <taxon>Alphaproteobacteria</taxon>
        <taxon>Rhodobacterales</taxon>
        <taxon>Roseobacteraceae</taxon>
        <taxon>Ruegeria</taxon>
    </lineage>
</organism>
<evidence type="ECO:0000313" key="6">
    <source>
        <dbReference type="Proteomes" id="UP000319555"/>
    </source>
</evidence>
<dbReference type="GO" id="GO:0008124">
    <property type="term" value="F:4-alpha-hydroxytetrahydrobiopterin dehydratase activity"/>
    <property type="evidence" value="ECO:0007669"/>
    <property type="project" value="UniProtKB-UniRule"/>
</dbReference>
<dbReference type="EC" id="4.2.1.96" evidence="4"/>
<dbReference type="EMBL" id="FXTE01000002">
    <property type="protein sequence ID" value="SMO55932.1"/>
    <property type="molecule type" value="Genomic_DNA"/>
</dbReference>
<evidence type="ECO:0000256" key="2">
    <source>
        <dbReference type="ARBA" id="ARBA00006472"/>
    </source>
</evidence>
<dbReference type="OrthoDB" id="9794987at2"/>
<dbReference type="Proteomes" id="UP000319555">
    <property type="component" value="Unassembled WGS sequence"/>
</dbReference>
<evidence type="ECO:0000256" key="1">
    <source>
        <dbReference type="ARBA" id="ARBA00001554"/>
    </source>
</evidence>
<dbReference type="SUPFAM" id="SSF55248">
    <property type="entry name" value="PCD-like"/>
    <property type="match status" value="1"/>
</dbReference>
<dbReference type="PANTHER" id="PTHR12599">
    <property type="entry name" value="PTERIN-4-ALPHA-CARBINOLAMINE DEHYDRATASE"/>
    <property type="match status" value="1"/>
</dbReference>
<dbReference type="HAMAP" id="MF_00434">
    <property type="entry name" value="Pterin_4_alpha"/>
    <property type="match status" value="1"/>
</dbReference>
<dbReference type="GO" id="GO:0006729">
    <property type="term" value="P:tetrahydrobiopterin biosynthetic process"/>
    <property type="evidence" value="ECO:0007669"/>
    <property type="project" value="InterPro"/>
</dbReference>
<dbReference type="RefSeq" id="WP_142635646.1">
    <property type="nucleotide sequence ID" value="NZ_CANMQC010000002.1"/>
</dbReference>
<proteinExistence type="inferred from homology"/>
<name>A0A521C8W1_9RHOB</name>
<sequence length="117" mass="12869">MTTSEQTCTLSDRTCAPCSGGIPALNRDAASAHLAQLTSDWSLDADAKTLSRHFKFKGFAKATYLANLCAWLADQQGHHPDIRFGWGYVDVQLTTHEIDGLSENDFIWAAKLDQLVV</sequence>
<dbReference type="InterPro" id="IPR036428">
    <property type="entry name" value="PCD_sf"/>
</dbReference>
<dbReference type="CDD" id="cd00913">
    <property type="entry name" value="PCD_DCoH_subfamily_a"/>
    <property type="match status" value="1"/>
</dbReference>
<comment type="similarity">
    <text evidence="2 4">Belongs to the pterin-4-alpha-carbinolamine dehydratase family.</text>
</comment>
<accession>A0A521C8W1</accession>
<protein>
    <recommendedName>
        <fullName evidence="4">Putative pterin-4-alpha-carbinolamine dehydratase</fullName>
        <shortName evidence="4">PHS</shortName>
        <ecNumber evidence="4">4.2.1.96</ecNumber>
    </recommendedName>
    <alternativeName>
        <fullName evidence="4">4-alpha-hydroxy-tetrahydropterin dehydratase</fullName>
    </alternativeName>
    <alternativeName>
        <fullName evidence="4">Pterin carbinolamine dehydratase</fullName>
        <shortName evidence="4">PCD</shortName>
    </alternativeName>
</protein>
<dbReference type="InterPro" id="IPR001533">
    <property type="entry name" value="Pterin_deHydtase"/>
</dbReference>
<reference evidence="5 6" key="1">
    <citation type="submission" date="2017-05" db="EMBL/GenBank/DDBJ databases">
        <authorList>
            <person name="Varghese N."/>
            <person name="Submissions S."/>
        </authorList>
    </citation>
    <scope>NUCLEOTIDE SEQUENCE [LARGE SCALE GENOMIC DNA]</scope>
    <source>
        <strain evidence="5 6">DSM 28009</strain>
    </source>
</reference>
<dbReference type="Pfam" id="PF01329">
    <property type="entry name" value="Pterin_4a"/>
    <property type="match status" value="1"/>
</dbReference>
<keyword evidence="3 4" id="KW-0456">Lyase</keyword>
<dbReference type="AlphaFoldDB" id="A0A521C8W1"/>
<evidence type="ECO:0000256" key="3">
    <source>
        <dbReference type="ARBA" id="ARBA00023239"/>
    </source>
</evidence>
<gene>
    <name evidence="5" type="ORF">SAMN06265380_102248</name>
</gene>
<keyword evidence="6" id="KW-1185">Reference proteome</keyword>
<comment type="catalytic activity">
    <reaction evidence="1 4">
        <text>(4aS,6R)-4a-hydroxy-L-erythro-5,6,7,8-tetrahydrobiopterin = (6R)-L-erythro-6,7-dihydrobiopterin + H2O</text>
        <dbReference type="Rhea" id="RHEA:11920"/>
        <dbReference type="ChEBI" id="CHEBI:15377"/>
        <dbReference type="ChEBI" id="CHEBI:15642"/>
        <dbReference type="ChEBI" id="CHEBI:43120"/>
        <dbReference type="EC" id="4.2.1.96"/>
    </reaction>
</comment>
<evidence type="ECO:0000256" key="4">
    <source>
        <dbReference type="HAMAP-Rule" id="MF_00434"/>
    </source>
</evidence>
<dbReference type="Gene3D" id="3.30.1360.20">
    <property type="entry name" value="Transcriptional coactivator/pterin dehydratase"/>
    <property type="match status" value="1"/>
</dbReference>